<name>A0A813EH15_POLGL</name>
<evidence type="ECO:0000313" key="2">
    <source>
        <dbReference type="Proteomes" id="UP000654075"/>
    </source>
</evidence>
<dbReference type="AlphaFoldDB" id="A0A813EH15"/>
<dbReference type="EMBL" id="CAJNNV010011671">
    <property type="protein sequence ID" value="CAE8599984.1"/>
    <property type="molecule type" value="Genomic_DNA"/>
</dbReference>
<comment type="caution">
    <text evidence="1">The sequence shown here is derived from an EMBL/GenBank/DDBJ whole genome shotgun (WGS) entry which is preliminary data.</text>
</comment>
<protein>
    <submittedName>
        <fullName evidence="1">Uncharacterized protein</fullName>
    </submittedName>
</protein>
<gene>
    <name evidence="1" type="ORF">PGLA1383_LOCUS18323</name>
</gene>
<reference evidence="1" key="1">
    <citation type="submission" date="2021-02" db="EMBL/GenBank/DDBJ databases">
        <authorList>
            <person name="Dougan E. K."/>
            <person name="Rhodes N."/>
            <person name="Thang M."/>
            <person name="Chan C."/>
        </authorList>
    </citation>
    <scope>NUCLEOTIDE SEQUENCE</scope>
</reference>
<evidence type="ECO:0000313" key="1">
    <source>
        <dbReference type="EMBL" id="CAE8599984.1"/>
    </source>
</evidence>
<proteinExistence type="predicted"/>
<sequence>MKMLGARGFAGQLRLNADIYQEPGSWKQWMDGKTAEAPGSDLTGLPLSMLEYGDQMLRLGEQVGLEKMWTMLAALHKWHRLRYYTLVGARIGHCLEDVMKAVGDNRSWNIAWRTIGLPDPRP</sequence>
<accession>A0A813EH15</accession>
<dbReference type="Proteomes" id="UP000654075">
    <property type="component" value="Unassembled WGS sequence"/>
</dbReference>
<keyword evidence="2" id="KW-1185">Reference proteome</keyword>
<organism evidence="1 2">
    <name type="scientific">Polarella glacialis</name>
    <name type="common">Dinoflagellate</name>
    <dbReference type="NCBI Taxonomy" id="89957"/>
    <lineage>
        <taxon>Eukaryota</taxon>
        <taxon>Sar</taxon>
        <taxon>Alveolata</taxon>
        <taxon>Dinophyceae</taxon>
        <taxon>Suessiales</taxon>
        <taxon>Suessiaceae</taxon>
        <taxon>Polarella</taxon>
    </lineage>
</organism>